<sequence length="112" mass="12411">MSEIFILQNQEKLFLGKQNNWLDGRDLNALYKTPHKDEAINQMVEASSKDYTQRIKVVTCSVNEKGLPLIDPEILPEPLPKVGKDLLAALEAETAEVHADQPVTAPVESSQG</sequence>
<reference evidence="2" key="1">
    <citation type="submission" date="2017-05" db="EMBL/GenBank/DDBJ databases">
        <authorList>
            <person name="Barney B.M."/>
        </authorList>
    </citation>
    <scope>NUCLEOTIDE SEQUENCE [LARGE SCALE GENOMIC DNA]</scope>
    <source>
        <strain evidence="2">PSBB022</strain>
    </source>
</reference>
<organism evidence="1 2">
    <name type="scientific">Cellvibrio mixtus</name>
    <dbReference type="NCBI Taxonomy" id="39650"/>
    <lineage>
        <taxon>Bacteria</taxon>
        <taxon>Pseudomonadati</taxon>
        <taxon>Pseudomonadota</taxon>
        <taxon>Gammaproteobacteria</taxon>
        <taxon>Cellvibrionales</taxon>
        <taxon>Cellvibrionaceae</taxon>
        <taxon>Cellvibrio</taxon>
    </lineage>
</organism>
<dbReference type="RefSeq" id="WP_094984678.1">
    <property type="nucleotide sequence ID" value="NZ_NHNI01000001.1"/>
</dbReference>
<keyword evidence="2" id="KW-1185">Reference proteome</keyword>
<comment type="caution">
    <text evidence="1">The sequence shown here is derived from an EMBL/GenBank/DDBJ whole genome shotgun (WGS) entry which is preliminary data.</text>
</comment>
<protein>
    <submittedName>
        <fullName evidence="1">Uncharacterized protein</fullName>
    </submittedName>
</protein>
<name>A0A266QBF5_9GAMM</name>
<gene>
    <name evidence="1" type="ORF">CBP51_09595</name>
</gene>
<accession>A0A266QBF5</accession>
<evidence type="ECO:0000313" key="2">
    <source>
        <dbReference type="Proteomes" id="UP000216101"/>
    </source>
</evidence>
<dbReference type="EMBL" id="NHNI01000001">
    <property type="protein sequence ID" value="OZY87214.1"/>
    <property type="molecule type" value="Genomic_DNA"/>
</dbReference>
<dbReference type="AlphaFoldDB" id="A0A266QBF5"/>
<dbReference type="Proteomes" id="UP000216101">
    <property type="component" value="Unassembled WGS sequence"/>
</dbReference>
<proteinExistence type="predicted"/>
<evidence type="ECO:0000313" key="1">
    <source>
        <dbReference type="EMBL" id="OZY87214.1"/>
    </source>
</evidence>